<evidence type="ECO:0000259" key="2">
    <source>
        <dbReference type="Pfam" id="PF00296"/>
    </source>
</evidence>
<keyword evidence="1" id="KW-0560">Oxidoreductase</keyword>
<dbReference type="InterPro" id="IPR036661">
    <property type="entry name" value="Luciferase-like_sf"/>
</dbReference>
<dbReference type="InterPro" id="IPR019951">
    <property type="entry name" value="F420_OxRdatse_Rv3520c_pred"/>
</dbReference>
<dbReference type="InterPro" id="IPR011251">
    <property type="entry name" value="Luciferase-like_dom"/>
</dbReference>
<reference evidence="4" key="1">
    <citation type="journal article" date="2019" name="Int. J. Syst. Evol. Microbiol.">
        <title>The Global Catalogue of Microorganisms (GCM) 10K type strain sequencing project: providing services to taxonomists for standard genome sequencing and annotation.</title>
        <authorList>
            <consortium name="The Broad Institute Genomics Platform"/>
            <consortium name="The Broad Institute Genome Sequencing Center for Infectious Disease"/>
            <person name="Wu L."/>
            <person name="Ma J."/>
        </authorList>
    </citation>
    <scope>NUCLEOTIDE SEQUENCE [LARGE SCALE GENOMIC DNA]</scope>
    <source>
        <strain evidence="4">JCM 9377</strain>
    </source>
</reference>
<keyword evidence="4" id="KW-1185">Reference proteome</keyword>
<gene>
    <name evidence="3" type="ORF">GCM10010468_59900</name>
</gene>
<dbReference type="InterPro" id="IPR050564">
    <property type="entry name" value="F420-G6PD/mer"/>
</dbReference>
<evidence type="ECO:0000313" key="4">
    <source>
        <dbReference type="Proteomes" id="UP001501237"/>
    </source>
</evidence>
<name>A0ABP6QJR6_9ACTN</name>
<organism evidence="3 4">
    <name type="scientific">Actinocorallia longicatena</name>
    <dbReference type="NCBI Taxonomy" id="111803"/>
    <lineage>
        <taxon>Bacteria</taxon>
        <taxon>Bacillati</taxon>
        <taxon>Actinomycetota</taxon>
        <taxon>Actinomycetes</taxon>
        <taxon>Streptosporangiales</taxon>
        <taxon>Thermomonosporaceae</taxon>
        <taxon>Actinocorallia</taxon>
    </lineage>
</organism>
<dbReference type="CDD" id="cd01097">
    <property type="entry name" value="Tetrahydromethanopterin_reductase"/>
    <property type="match status" value="1"/>
</dbReference>
<dbReference type="NCBIfam" id="TIGR03559">
    <property type="entry name" value="F420_Rv3520c"/>
    <property type="match status" value="1"/>
</dbReference>
<comment type="caution">
    <text evidence="3">The sequence shown here is derived from an EMBL/GenBank/DDBJ whole genome shotgun (WGS) entry which is preliminary data.</text>
</comment>
<accession>A0ABP6QJR6</accession>
<evidence type="ECO:0000313" key="3">
    <source>
        <dbReference type="EMBL" id="GAA3229779.1"/>
    </source>
</evidence>
<protein>
    <submittedName>
        <fullName evidence="3">LLM class F420-dependent oxidoreductase</fullName>
    </submittedName>
</protein>
<dbReference type="RefSeq" id="WP_344835056.1">
    <property type="nucleotide sequence ID" value="NZ_BAAAUV010000019.1"/>
</dbReference>
<dbReference type="Gene3D" id="3.20.20.30">
    <property type="entry name" value="Luciferase-like domain"/>
    <property type="match status" value="1"/>
</dbReference>
<sequence>MKLGINVGYWQRNPEDATETVLAAERQGYDSVFTAEAYGSDAFTTLAWYGARTSRIKLGTAVVQMSARTPAATAMHALTLDALSGGRLILGLGASGPQVVEGWYGQPFPKPLARTREYLDILHKVWARQEPVTNDGPHYPLPFPGGTGLGKPLKSIAHPVRSSIPIYMGAEGPKNIALSTEIADGWLPLFVDPQKIDSLFGESLKDRKPGFEITATVTTVVAPLEEALGWAKVPMAFYIGGMGAKDTNFHLDLIGRLGYAEEAARVQELFLDGRRDEAIKAVPDELVDAISLLGPLDRIKERLQLWRDSPVGTLLIAGVKDEPTLKAIRELADA</sequence>
<dbReference type="Pfam" id="PF00296">
    <property type="entry name" value="Bac_luciferase"/>
    <property type="match status" value="1"/>
</dbReference>
<feature type="domain" description="Luciferase-like" evidence="2">
    <location>
        <begin position="13"/>
        <end position="309"/>
    </location>
</feature>
<evidence type="ECO:0000256" key="1">
    <source>
        <dbReference type="ARBA" id="ARBA00023002"/>
    </source>
</evidence>
<dbReference type="PANTHER" id="PTHR43244:SF1">
    <property type="entry name" value="5,10-METHYLENETETRAHYDROMETHANOPTERIN REDUCTASE"/>
    <property type="match status" value="1"/>
</dbReference>
<dbReference type="Proteomes" id="UP001501237">
    <property type="component" value="Unassembled WGS sequence"/>
</dbReference>
<dbReference type="SUPFAM" id="SSF51679">
    <property type="entry name" value="Bacterial luciferase-like"/>
    <property type="match status" value="1"/>
</dbReference>
<dbReference type="PANTHER" id="PTHR43244">
    <property type="match status" value="1"/>
</dbReference>
<proteinExistence type="predicted"/>
<dbReference type="EMBL" id="BAAAUV010000019">
    <property type="protein sequence ID" value="GAA3229779.1"/>
    <property type="molecule type" value="Genomic_DNA"/>
</dbReference>